<evidence type="ECO:0000256" key="2">
    <source>
        <dbReference type="ARBA" id="ARBA00001946"/>
    </source>
</evidence>
<evidence type="ECO:0000259" key="7">
    <source>
        <dbReference type="PROSITE" id="PS51462"/>
    </source>
</evidence>
<name>A0ABV7VLF6_9PROT</name>
<reference evidence="9" key="1">
    <citation type="journal article" date="2019" name="Int. J. Syst. Evol. Microbiol.">
        <title>The Global Catalogue of Microorganisms (GCM) 10K type strain sequencing project: providing services to taxonomists for standard genome sequencing and annotation.</title>
        <authorList>
            <consortium name="The Broad Institute Genomics Platform"/>
            <consortium name="The Broad Institute Genome Sequencing Center for Infectious Disease"/>
            <person name="Wu L."/>
            <person name="Ma J."/>
        </authorList>
    </citation>
    <scope>NUCLEOTIDE SEQUENCE [LARGE SCALE GENOMIC DNA]</scope>
    <source>
        <strain evidence="9">KCTC 42182</strain>
    </source>
</reference>
<dbReference type="CDD" id="cd03426">
    <property type="entry name" value="NUDIX_CoAse_Nudt7"/>
    <property type="match status" value="1"/>
</dbReference>
<protein>
    <submittedName>
        <fullName evidence="8">CoA pyrophosphatase</fullName>
    </submittedName>
</protein>
<gene>
    <name evidence="8" type="ORF">ACFOOQ_20255</name>
</gene>
<dbReference type="InterPro" id="IPR045121">
    <property type="entry name" value="CoAse"/>
</dbReference>
<comment type="cofactor">
    <cofactor evidence="2">
        <name>Mg(2+)</name>
        <dbReference type="ChEBI" id="CHEBI:18420"/>
    </cofactor>
</comment>
<keyword evidence="3" id="KW-0479">Metal-binding</keyword>
<accession>A0ABV7VLF6</accession>
<keyword evidence="6" id="KW-0464">Manganese</keyword>
<dbReference type="PANTHER" id="PTHR12992">
    <property type="entry name" value="NUDIX HYDROLASE"/>
    <property type="match status" value="1"/>
</dbReference>
<dbReference type="InterPro" id="IPR000086">
    <property type="entry name" value="NUDIX_hydrolase_dom"/>
</dbReference>
<dbReference type="PROSITE" id="PS51462">
    <property type="entry name" value="NUDIX"/>
    <property type="match status" value="1"/>
</dbReference>
<comment type="caution">
    <text evidence="8">The sequence shown here is derived from an EMBL/GenBank/DDBJ whole genome shotgun (WGS) entry which is preliminary data.</text>
</comment>
<proteinExistence type="predicted"/>
<organism evidence="8 9">
    <name type="scientific">Ferrovibrio xuzhouensis</name>
    <dbReference type="NCBI Taxonomy" id="1576914"/>
    <lineage>
        <taxon>Bacteria</taxon>
        <taxon>Pseudomonadati</taxon>
        <taxon>Pseudomonadota</taxon>
        <taxon>Alphaproteobacteria</taxon>
        <taxon>Rhodospirillales</taxon>
        <taxon>Rhodospirillaceae</taxon>
        <taxon>Ferrovibrio</taxon>
    </lineage>
</organism>
<feature type="domain" description="Nudix hydrolase" evidence="7">
    <location>
        <begin position="59"/>
        <end position="193"/>
    </location>
</feature>
<keyword evidence="5" id="KW-0460">Magnesium</keyword>
<dbReference type="RefSeq" id="WP_379729511.1">
    <property type="nucleotide sequence ID" value="NZ_JBHRYJ010000006.1"/>
</dbReference>
<keyword evidence="4" id="KW-0378">Hydrolase</keyword>
<dbReference type="Proteomes" id="UP001595711">
    <property type="component" value="Unassembled WGS sequence"/>
</dbReference>
<dbReference type="EMBL" id="JBHRYJ010000006">
    <property type="protein sequence ID" value="MFC3677897.1"/>
    <property type="molecule type" value="Genomic_DNA"/>
</dbReference>
<dbReference type="Gene3D" id="3.90.79.10">
    <property type="entry name" value="Nucleoside Triphosphate Pyrophosphohydrolase"/>
    <property type="match status" value="1"/>
</dbReference>
<evidence type="ECO:0000256" key="4">
    <source>
        <dbReference type="ARBA" id="ARBA00022801"/>
    </source>
</evidence>
<evidence type="ECO:0000313" key="8">
    <source>
        <dbReference type="EMBL" id="MFC3677897.1"/>
    </source>
</evidence>
<dbReference type="Pfam" id="PF00293">
    <property type="entry name" value="NUDIX"/>
    <property type="match status" value="1"/>
</dbReference>
<evidence type="ECO:0000256" key="5">
    <source>
        <dbReference type="ARBA" id="ARBA00022842"/>
    </source>
</evidence>
<dbReference type="InterPro" id="IPR015797">
    <property type="entry name" value="NUDIX_hydrolase-like_dom_sf"/>
</dbReference>
<dbReference type="PANTHER" id="PTHR12992:SF11">
    <property type="entry name" value="MITOCHONDRIAL COENZYME A DIPHOSPHATASE NUDT8"/>
    <property type="match status" value="1"/>
</dbReference>
<dbReference type="SUPFAM" id="SSF55811">
    <property type="entry name" value="Nudix"/>
    <property type="match status" value="1"/>
</dbReference>
<keyword evidence="9" id="KW-1185">Reference proteome</keyword>
<evidence type="ECO:0000256" key="3">
    <source>
        <dbReference type="ARBA" id="ARBA00022723"/>
    </source>
</evidence>
<dbReference type="NCBIfam" id="NF007980">
    <property type="entry name" value="PRK10707.1"/>
    <property type="match status" value="1"/>
</dbReference>
<evidence type="ECO:0000313" key="9">
    <source>
        <dbReference type="Proteomes" id="UP001595711"/>
    </source>
</evidence>
<sequence length="233" mass="25487">MTARTVMGAAATGIATIETLRHRLQPVPALDSVPRDYTAARMGDFQLNPNFRPTRSGPLMPAAVLVPVVHYGDGERVILTRRTAHLSNHAGQISFPGGRVDEADIDVAATALRETEEEIGLDRDHISVLGTLDPYVTGTGFVVVPVVGLIRPGFSLNLQQHEVAEVFEVPFAFLMDSRNHQQHKGVFNGIERQWWAMPYNNYYIWGATAGMLRNLHDLLHADPDAVTNAGATG</sequence>
<comment type="cofactor">
    <cofactor evidence="1">
        <name>Mn(2+)</name>
        <dbReference type="ChEBI" id="CHEBI:29035"/>
    </cofactor>
</comment>
<evidence type="ECO:0000256" key="6">
    <source>
        <dbReference type="ARBA" id="ARBA00023211"/>
    </source>
</evidence>
<evidence type="ECO:0000256" key="1">
    <source>
        <dbReference type="ARBA" id="ARBA00001936"/>
    </source>
</evidence>